<dbReference type="GO" id="GO:0008270">
    <property type="term" value="F:zinc ion binding"/>
    <property type="evidence" value="ECO:0007669"/>
    <property type="project" value="UniProtKB-KW"/>
</dbReference>
<feature type="compositionally biased region" description="Basic and acidic residues" evidence="3">
    <location>
        <begin position="475"/>
        <end position="508"/>
    </location>
</feature>
<evidence type="ECO:0000256" key="1">
    <source>
        <dbReference type="PROSITE-ProRule" id="PRU00042"/>
    </source>
</evidence>
<feature type="compositionally biased region" description="Low complexity" evidence="3">
    <location>
        <begin position="795"/>
        <end position="808"/>
    </location>
</feature>
<feature type="region of interest" description="Disordered" evidence="3">
    <location>
        <begin position="333"/>
        <end position="513"/>
    </location>
</feature>
<evidence type="ECO:0000259" key="4">
    <source>
        <dbReference type="PROSITE" id="PS50157"/>
    </source>
</evidence>
<dbReference type="Ensembl" id="ENSGACT00000076716.1">
    <property type="protein sequence ID" value="ENSGACP00000030411.1"/>
    <property type="gene ID" value="ENSGACG00000004368.2"/>
</dbReference>
<keyword evidence="2" id="KW-0175">Coiled coil</keyword>
<feature type="compositionally biased region" description="Acidic residues" evidence="3">
    <location>
        <begin position="404"/>
        <end position="416"/>
    </location>
</feature>
<dbReference type="Proteomes" id="UP000007635">
    <property type="component" value="Chromosome XV"/>
</dbReference>
<sequence length="885" mass="96161">MADNEDDSSSTRTITTAEPPGSGTQPGDSVPAGSGAQLTDLLQNCPEQPNLLVGPDFSNLGSDLVNTTTIIYVQPDGSLLEGSGLSEEEQQVLLEQLTKQQIVQVSDTEAAQLLQQSQLVKNIPVQNTALDPSQLQQVINQVTKSQQQVQVPQHAPNQQKQVQDPQQDLKPTPQNNASQQLKSVAQQVAMQTGSSVQLHTPTDSEPVRIQIQVPPRKEVKSVSGVAVNHPQVKLSANGSMSSAQVIHIQPVVGQPGQQFFLQQNPGDPPIQLLLQSPGPSVGSLLPLVHKVQTTSIAKSPASSAPLTKSPANGTVAVASKSSGKLPTLMATAETPTPAVTQPTTVAPLPAVKDREKEKKSKKREKRAVKVQTRSGRVSRPPKYKAKDYKFIKTEDLADGHQSDSDDYSDMSVEDEDGGRKDGPAPGVSLTYSHKSRSHRCQTCDKAYIGPGGLNRHYKLNPTHGEPDLPDNAPHPLRDDSQSQELETRGVREEGEDREEERTTEDKPVDSSTVDSTRYELCHINCPLIGRFSQVQVGLVSRRGRRGRPPKLAVSMVTAEQLAERRRDRLQELVQQCEDEELMDVVLPRLTKVLSLWEVLLAKVEGGDPARTRFPEIYREFESLQAQVRQAAQDYIISPQGGVTPLEVRNIEVRRGPVQSDSETVSQNSKMLPPSKRFKMENSVCQNGIEKHRTGTTMSPPPSPLSPRPPTFYSPLPSTQALPPLMPMEVTPRDDLGIKPLQTNIQLKTSKTNQDQVLSTSDITAQMKELEKALGSSPETNIEPKKPDFSSTQTPESSSVQTVASTQSEAGSADPCESKELQEGQEIYIQTEGLTVQLAEPGVDRIVIVNGPDGTTMHIQTPEGVPLEAVQALLGIEASSKAKAPQ</sequence>
<feature type="compositionally biased region" description="Polar residues" evidence="3">
    <location>
        <begin position="172"/>
        <end position="181"/>
    </location>
</feature>
<dbReference type="Pfam" id="PF15961">
    <property type="entry name" value="DUF4764"/>
    <property type="match status" value="2"/>
</dbReference>
<evidence type="ECO:0000313" key="6">
    <source>
        <dbReference type="Proteomes" id="UP000007635"/>
    </source>
</evidence>
<feature type="compositionally biased region" description="Low complexity" evidence="3">
    <location>
        <begin position="158"/>
        <end position="171"/>
    </location>
</feature>
<evidence type="ECO:0000313" key="5">
    <source>
        <dbReference type="Ensembl" id="ENSGACP00000030411.1"/>
    </source>
</evidence>
<feature type="region of interest" description="Disordered" evidence="3">
    <location>
        <begin position="147"/>
        <end position="181"/>
    </location>
</feature>
<accession>A0AAQ4NYF1</accession>
<dbReference type="PANTHER" id="PTHR16116">
    <property type="entry name" value="ZINC FINGER PROTEIN 839"/>
    <property type="match status" value="1"/>
</dbReference>
<reference evidence="5" key="2">
    <citation type="submission" date="2025-08" db="UniProtKB">
        <authorList>
            <consortium name="Ensembl"/>
        </authorList>
    </citation>
    <scope>IDENTIFICATION</scope>
</reference>
<proteinExistence type="predicted"/>
<dbReference type="PROSITE" id="PS50157">
    <property type="entry name" value="ZINC_FINGER_C2H2_2"/>
    <property type="match status" value="1"/>
</dbReference>
<dbReference type="InterPro" id="IPR013087">
    <property type="entry name" value="Znf_C2H2_type"/>
</dbReference>
<feature type="compositionally biased region" description="Polar residues" evidence="3">
    <location>
        <begin position="147"/>
        <end position="157"/>
    </location>
</feature>
<feature type="domain" description="C2H2-type" evidence="4">
    <location>
        <begin position="438"/>
        <end position="463"/>
    </location>
</feature>
<dbReference type="GeneTree" id="ENSGT00940000175114"/>
<keyword evidence="1" id="KW-0862">Zinc</keyword>
<organism evidence="5 6">
    <name type="scientific">Gasterosteus aculeatus aculeatus</name>
    <name type="common">three-spined stickleback</name>
    <dbReference type="NCBI Taxonomy" id="481459"/>
    <lineage>
        <taxon>Eukaryota</taxon>
        <taxon>Metazoa</taxon>
        <taxon>Chordata</taxon>
        <taxon>Craniata</taxon>
        <taxon>Vertebrata</taxon>
        <taxon>Euteleostomi</taxon>
        <taxon>Actinopterygii</taxon>
        <taxon>Neopterygii</taxon>
        <taxon>Teleostei</taxon>
        <taxon>Neoteleostei</taxon>
        <taxon>Acanthomorphata</taxon>
        <taxon>Eupercaria</taxon>
        <taxon>Perciformes</taxon>
        <taxon>Cottioidei</taxon>
        <taxon>Gasterosteales</taxon>
        <taxon>Gasterosteidae</taxon>
        <taxon>Gasterosteus</taxon>
    </lineage>
</organism>
<reference evidence="5 6" key="1">
    <citation type="journal article" date="2021" name="G3 (Bethesda)">
        <title>Improved contiguity of the threespine stickleback genome using long-read sequencing.</title>
        <authorList>
            <person name="Nath S."/>
            <person name="Shaw D.E."/>
            <person name="White M.A."/>
        </authorList>
    </citation>
    <scope>NUCLEOTIDE SEQUENCE [LARGE SCALE GENOMIC DNA]</scope>
    <source>
        <strain evidence="5 6">Lake Benthic</strain>
    </source>
</reference>
<dbReference type="AlphaFoldDB" id="A0AAQ4NYF1"/>
<feature type="region of interest" description="Disordered" evidence="3">
    <location>
        <begin position="1"/>
        <end position="36"/>
    </location>
</feature>
<dbReference type="PANTHER" id="PTHR16116:SF5">
    <property type="entry name" value="ZINC FINGER PROTEIN 839"/>
    <property type="match status" value="1"/>
</dbReference>
<feature type="compositionally biased region" description="Basic residues" evidence="3">
    <location>
        <begin position="359"/>
        <end position="368"/>
    </location>
</feature>
<name>A0AAQ4NYF1_GASAC</name>
<keyword evidence="1" id="KW-0863">Zinc-finger</keyword>
<feature type="region of interest" description="Disordered" evidence="3">
    <location>
        <begin position="771"/>
        <end position="817"/>
    </location>
</feature>
<reference evidence="5" key="3">
    <citation type="submission" date="2025-09" db="UniProtKB">
        <authorList>
            <consortium name="Ensembl"/>
        </authorList>
    </citation>
    <scope>IDENTIFICATION</scope>
</reference>
<keyword evidence="6" id="KW-1185">Reference proteome</keyword>
<evidence type="ECO:0000256" key="2">
    <source>
        <dbReference type="SAM" id="Coils"/>
    </source>
</evidence>
<dbReference type="InterPro" id="IPR031885">
    <property type="entry name" value="DUF4764"/>
</dbReference>
<evidence type="ECO:0000256" key="3">
    <source>
        <dbReference type="SAM" id="MobiDB-lite"/>
    </source>
</evidence>
<dbReference type="InterPro" id="IPR039946">
    <property type="entry name" value="ZN839"/>
</dbReference>
<feature type="coiled-coil region" evidence="2">
    <location>
        <begin position="555"/>
        <end position="582"/>
    </location>
</feature>
<feature type="compositionally biased region" description="Low complexity" evidence="3">
    <location>
        <begin position="333"/>
        <end position="350"/>
    </location>
</feature>
<keyword evidence="1" id="KW-0479">Metal-binding</keyword>
<feature type="compositionally biased region" description="Basic and acidic residues" evidence="3">
    <location>
        <begin position="384"/>
        <end position="403"/>
    </location>
</feature>
<protein>
    <recommendedName>
        <fullName evidence="4">C2H2-type domain-containing protein</fullName>
    </recommendedName>
</protein>
<feature type="compositionally biased region" description="Polar residues" evidence="3">
    <location>
        <begin position="10"/>
        <end position="27"/>
    </location>
</feature>